<feature type="compositionally biased region" description="Basic and acidic residues" evidence="1">
    <location>
        <begin position="45"/>
        <end position="55"/>
    </location>
</feature>
<organism evidence="2 3">
    <name type="scientific">Cellulomonas pakistanensis</name>
    <dbReference type="NCBI Taxonomy" id="992287"/>
    <lineage>
        <taxon>Bacteria</taxon>
        <taxon>Bacillati</taxon>
        <taxon>Actinomycetota</taxon>
        <taxon>Actinomycetes</taxon>
        <taxon>Micrococcales</taxon>
        <taxon>Cellulomonadaceae</taxon>
        <taxon>Cellulomonas</taxon>
    </lineage>
</organism>
<feature type="compositionally biased region" description="Basic and acidic residues" evidence="1">
    <location>
        <begin position="1"/>
        <end position="10"/>
    </location>
</feature>
<dbReference type="EMBL" id="BONO01000022">
    <property type="protein sequence ID" value="GIG37401.1"/>
    <property type="molecule type" value="Genomic_DNA"/>
</dbReference>
<evidence type="ECO:0000256" key="1">
    <source>
        <dbReference type="SAM" id="MobiDB-lite"/>
    </source>
</evidence>
<evidence type="ECO:0000313" key="3">
    <source>
        <dbReference type="Proteomes" id="UP000642125"/>
    </source>
</evidence>
<dbReference type="AlphaFoldDB" id="A0A919PBA8"/>
<dbReference type="RefSeq" id="WP_203669391.1">
    <property type="nucleotide sequence ID" value="NZ_BONO01000022.1"/>
</dbReference>
<feature type="region of interest" description="Disordered" evidence="1">
    <location>
        <begin position="1"/>
        <end position="55"/>
    </location>
</feature>
<reference evidence="2" key="1">
    <citation type="submission" date="2021-01" db="EMBL/GenBank/DDBJ databases">
        <title>Whole genome shotgun sequence of Cellulomonas pakistanensis NBRC 110800.</title>
        <authorList>
            <person name="Komaki H."/>
            <person name="Tamura T."/>
        </authorList>
    </citation>
    <scope>NUCLEOTIDE SEQUENCE</scope>
    <source>
        <strain evidence="2">NBRC 110800</strain>
    </source>
</reference>
<dbReference type="Proteomes" id="UP000642125">
    <property type="component" value="Unassembled WGS sequence"/>
</dbReference>
<evidence type="ECO:0000313" key="2">
    <source>
        <dbReference type="EMBL" id="GIG37401.1"/>
    </source>
</evidence>
<accession>A0A919PBA8</accession>
<sequence>MSQDPADRPDGVLPGGDPDDQAEQSTPGSDGDGPEPGYTGSEGAGEDRTPPADVD</sequence>
<gene>
    <name evidence="2" type="ORF">Cpa01nite_27820</name>
</gene>
<proteinExistence type="predicted"/>
<name>A0A919PBA8_9CELL</name>
<keyword evidence="3" id="KW-1185">Reference proteome</keyword>
<protein>
    <submittedName>
        <fullName evidence="2">Uncharacterized protein</fullName>
    </submittedName>
</protein>
<comment type="caution">
    <text evidence="2">The sequence shown here is derived from an EMBL/GenBank/DDBJ whole genome shotgun (WGS) entry which is preliminary data.</text>
</comment>